<feature type="signal peptide" evidence="1">
    <location>
        <begin position="1"/>
        <end position="28"/>
    </location>
</feature>
<organism evidence="3 4">
    <name type="scientific">Marinomonas fungiae</name>
    <dbReference type="NCBI Taxonomy" id="1137284"/>
    <lineage>
        <taxon>Bacteria</taxon>
        <taxon>Pseudomonadati</taxon>
        <taxon>Pseudomonadota</taxon>
        <taxon>Gammaproteobacteria</taxon>
        <taxon>Oceanospirillales</taxon>
        <taxon>Oceanospirillaceae</taxon>
        <taxon>Marinomonas</taxon>
    </lineage>
</organism>
<proteinExistence type="predicted"/>
<evidence type="ECO:0000313" key="4">
    <source>
        <dbReference type="Proteomes" id="UP000182769"/>
    </source>
</evidence>
<keyword evidence="4" id="KW-1185">Reference proteome</keyword>
<name>A0A0K6ILV1_9GAMM</name>
<evidence type="ECO:0000256" key="1">
    <source>
        <dbReference type="SAM" id="SignalP"/>
    </source>
</evidence>
<feature type="chain" id="PRO_5005505243" description="Lysozyme inhibitor LprI-like N-terminal domain-containing protein" evidence="1">
    <location>
        <begin position="29"/>
        <end position="160"/>
    </location>
</feature>
<accession>A0A0K6ILV1</accession>
<keyword evidence="1" id="KW-0732">Signal</keyword>
<dbReference type="STRING" id="1137284.GCA_001418205_01940"/>
<dbReference type="EMBL" id="CYHG01000005">
    <property type="protein sequence ID" value="CUB04080.1"/>
    <property type="molecule type" value="Genomic_DNA"/>
</dbReference>
<dbReference type="Proteomes" id="UP000182769">
    <property type="component" value="Unassembled WGS sequence"/>
</dbReference>
<dbReference type="AlphaFoldDB" id="A0A0K6ILV1"/>
<dbReference type="InterPro" id="IPR009739">
    <property type="entry name" value="LprI-like_N"/>
</dbReference>
<dbReference type="OrthoDB" id="7340239at2"/>
<reference evidence="4" key="1">
    <citation type="submission" date="2015-08" db="EMBL/GenBank/DDBJ databases">
        <authorList>
            <person name="Varghese N."/>
        </authorList>
    </citation>
    <scope>NUCLEOTIDE SEQUENCE [LARGE SCALE GENOMIC DNA]</scope>
    <source>
        <strain evidence="4">JCM 18476</strain>
    </source>
</reference>
<evidence type="ECO:0000313" key="3">
    <source>
        <dbReference type="EMBL" id="CUB04080.1"/>
    </source>
</evidence>
<dbReference type="RefSeq" id="WP_055463031.1">
    <property type="nucleotide sequence ID" value="NZ_CYHG01000005.1"/>
</dbReference>
<dbReference type="Gene3D" id="1.20.1270.180">
    <property type="match status" value="1"/>
</dbReference>
<dbReference type="Pfam" id="PF07007">
    <property type="entry name" value="LprI"/>
    <property type="match status" value="1"/>
</dbReference>
<feature type="domain" description="Lysozyme inhibitor LprI-like N-terminal" evidence="2">
    <location>
        <begin position="35"/>
        <end position="127"/>
    </location>
</feature>
<protein>
    <recommendedName>
        <fullName evidence="2">Lysozyme inhibitor LprI-like N-terminal domain-containing protein</fullName>
    </recommendedName>
</protein>
<sequence>MKKCILKLISINLIPLIVLSGFSIDVFAQANSKNDPLTQSELNQCSKVDYKEAKDELDLLISKIQSLYDDTIFLEAFEESQVHWEKQLLLDLKMRFPEASKGIYGSIFPVCYYSNLEKLIRERISFLTEWANGHEDGEMCSGSVLHEYYIDDSRKIEEDY</sequence>
<gene>
    <name evidence="3" type="ORF">Ga0061065_105172</name>
</gene>
<evidence type="ECO:0000259" key="2">
    <source>
        <dbReference type="Pfam" id="PF07007"/>
    </source>
</evidence>